<dbReference type="GO" id="GO:0042273">
    <property type="term" value="P:ribosomal large subunit biogenesis"/>
    <property type="evidence" value="ECO:0007669"/>
    <property type="project" value="TreeGrafter"/>
</dbReference>
<keyword evidence="8" id="KW-0689">Ribosomal protein</keyword>
<evidence type="ECO:0000256" key="2">
    <source>
        <dbReference type="ARBA" id="ARBA00005647"/>
    </source>
</evidence>
<dbReference type="Gene3D" id="2.30.170.20">
    <property type="entry name" value="Ribosomal protein L24e"/>
    <property type="match status" value="1"/>
</dbReference>
<evidence type="ECO:0000256" key="6">
    <source>
        <dbReference type="SAM" id="MobiDB-lite"/>
    </source>
</evidence>
<evidence type="ECO:0000259" key="7">
    <source>
        <dbReference type="SMART" id="SM00746"/>
    </source>
</evidence>
<dbReference type="STRING" id="1296120.A0A1B9GTX4"/>
<dbReference type="InterPro" id="IPR038630">
    <property type="entry name" value="L24e/L24_sf"/>
</dbReference>
<name>A0A1B9GTX4_9TREE</name>
<dbReference type="PROSITE" id="PS01073">
    <property type="entry name" value="RIBOSOMAL_L24E"/>
    <property type="match status" value="1"/>
</dbReference>
<protein>
    <recommendedName>
        <fullName evidence="3">Ribosome biogenesis protein RLP24</fullName>
    </recommendedName>
</protein>
<dbReference type="Pfam" id="PF01246">
    <property type="entry name" value="Ribosomal_L24e"/>
    <property type="match status" value="1"/>
</dbReference>
<comment type="subcellular location">
    <subcellularLocation>
        <location evidence="1">Nucleus</location>
    </subcellularLocation>
</comment>
<dbReference type="CDD" id="cd00472">
    <property type="entry name" value="Ribosomal_L24e_L24"/>
    <property type="match status" value="1"/>
</dbReference>
<evidence type="ECO:0000313" key="9">
    <source>
        <dbReference type="Proteomes" id="UP000092666"/>
    </source>
</evidence>
<proteinExistence type="inferred from homology"/>
<dbReference type="SMART" id="SM00746">
    <property type="entry name" value="TRASH"/>
    <property type="match status" value="1"/>
</dbReference>
<dbReference type="OrthoDB" id="10262490at2759"/>
<evidence type="ECO:0000313" key="8">
    <source>
        <dbReference type="EMBL" id="OCF34501.1"/>
    </source>
</evidence>
<gene>
    <name evidence="8" type="ORF">I316_04016</name>
</gene>
<accession>A0A1B9GTX4</accession>
<evidence type="ECO:0000256" key="3">
    <source>
        <dbReference type="ARBA" id="ARBA00018397"/>
    </source>
</evidence>
<dbReference type="GO" id="GO:0005840">
    <property type="term" value="C:ribosome"/>
    <property type="evidence" value="ECO:0007669"/>
    <property type="project" value="UniProtKB-KW"/>
</dbReference>
<feature type="compositionally biased region" description="Basic and acidic residues" evidence="6">
    <location>
        <begin position="179"/>
        <end position="193"/>
    </location>
</feature>
<evidence type="ECO:0000256" key="4">
    <source>
        <dbReference type="ARBA" id="ARBA00022517"/>
    </source>
</evidence>
<keyword evidence="9" id="KW-1185">Reference proteome</keyword>
<keyword evidence="4" id="KW-0690">Ribosome biogenesis</keyword>
<feature type="domain" description="TRASH" evidence="7">
    <location>
        <begin position="6"/>
        <end position="44"/>
    </location>
</feature>
<dbReference type="SUPFAM" id="SSF57716">
    <property type="entry name" value="Glucocorticoid receptor-like (DNA-binding domain)"/>
    <property type="match status" value="1"/>
</dbReference>
<dbReference type="InterPro" id="IPR011017">
    <property type="entry name" value="TRASH_dom"/>
</dbReference>
<evidence type="ECO:0000256" key="1">
    <source>
        <dbReference type="ARBA" id="ARBA00004123"/>
    </source>
</evidence>
<dbReference type="InterPro" id="IPR000988">
    <property type="entry name" value="Ribosomal_eL24-rel_N"/>
</dbReference>
<keyword evidence="5" id="KW-0539">Nucleus</keyword>
<dbReference type="PANTHER" id="PTHR10792">
    <property type="entry name" value="60S RIBOSOMAL PROTEIN L24"/>
    <property type="match status" value="1"/>
</dbReference>
<dbReference type="PANTHER" id="PTHR10792:SF8">
    <property type="entry name" value="RIBOSOME BIOGENESIS PROTEIN RLP24-RELATED"/>
    <property type="match status" value="1"/>
</dbReference>
<reference evidence="9" key="2">
    <citation type="submission" date="2013-12" db="EMBL/GenBank/DDBJ databases">
        <title>Evolution of pathogenesis and genome organization in the Tremellales.</title>
        <authorList>
            <person name="Cuomo C."/>
            <person name="Litvintseva A."/>
            <person name="Heitman J."/>
            <person name="Chen Y."/>
            <person name="Sun S."/>
            <person name="Springer D."/>
            <person name="Dromer F."/>
            <person name="Young S."/>
            <person name="Zeng Q."/>
            <person name="Chapman S."/>
            <person name="Gujja S."/>
            <person name="Saif S."/>
            <person name="Birren B."/>
        </authorList>
    </citation>
    <scope>NUCLEOTIDE SEQUENCE [LARGE SCALE GENOMIC DNA]</scope>
    <source>
        <strain evidence="9">BCC8398</strain>
    </source>
</reference>
<reference evidence="8 9" key="1">
    <citation type="submission" date="2013-07" db="EMBL/GenBank/DDBJ databases">
        <title>The Genome Sequence of Cryptococcus heveanensis BCC8398.</title>
        <authorList>
            <consortium name="The Broad Institute Genome Sequencing Platform"/>
            <person name="Cuomo C."/>
            <person name="Litvintseva A."/>
            <person name="Chen Y."/>
            <person name="Heitman J."/>
            <person name="Sun S."/>
            <person name="Springer D."/>
            <person name="Dromer F."/>
            <person name="Young S.K."/>
            <person name="Zeng Q."/>
            <person name="Gargeya S."/>
            <person name="Fitzgerald M."/>
            <person name="Abouelleil A."/>
            <person name="Alvarado L."/>
            <person name="Berlin A.M."/>
            <person name="Chapman S.B."/>
            <person name="Dewar J."/>
            <person name="Goldberg J."/>
            <person name="Griggs A."/>
            <person name="Gujja S."/>
            <person name="Hansen M."/>
            <person name="Howarth C."/>
            <person name="Imamovic A."/>
            <person name="Larimer J."/>
            <person name="McCowan C."/>
            <person name="Murphy C."/>
            <person name="Pearson M."/>
            <person name="Priest M."/>
            <person name="Roberts A."/>
            <person name="Saif S."/>
            <person name="Shea T."/>
            <person name="Sykes S."/>
            <person name="Wortman J."/>
            <person name="Nusbaum C."/>
            <person name="Birren B."/>
        </authorList>
    </citation>
    <scope>NUCLEOTIDE SEQUENCE [LARGE SCALE GENOMIC DNA]</scope>
    <source>
        <strain evidence="8 9">BCC8398</strain>
    </source>
</reference>
<dbReference type="InterPro" id="IPR056366">
    <property type="entry name" value="Ribosomal_eL24"/>
</dbReference>
<dbReference type="InterPro" id="IPR023442">
    <property type="entry name" value="Ribosomal_eL24_CS"/>
</dbReference>
<dbReference type="AlphaFoldDB" id="A0A1B9GTX4"/>
<evidence type="ECO:0000256" key="5">
    <source>
        <dbReference type="ARBA" id="ARBA00023242"/>
    </source>
</evidence>
<dbReference type="GO" id="GO:0003735">
    <property type="term" value="F:structural constituent of ribosome"/>
    <property type="evidence" value="ECO:0007669"/>
    <property type="project" value="InterPro"/>
</dbReference>
<dbReference type="EMBL" id="KV700125">
    <property type="protein sequence ID" value="OCF34501.1"/>
    <property type="molecule type" value="Genomic_DNA"/>
</dbReference>
<keyword evidence="8" id="KW-0687">Ribonucleoprotein</keyword>
<comment type="similarity">
    <text evidence="2">Belongs to the eukaryotic ribosomal protein eL24 family.</text>
</comment>
<feature type="region of interest" description="Disordered" evidence="6">
    <location>
        <begin position="167"/>
        <end position="206"/>
    </location>
</feature>
<dbReference type="FunFam" id="2.30.170.20:FF:000001">
    <property type="entry name" value="probable ribosome biogenesis protein RLP24"/>
    <property type="match status" value="1"/>
</dbReference>
<dbReference type="GO" id="GO:0005730">
    <property type="term" value="C:nucleolus"/>
    <property type="evidence" value="ECO:0007669"/>
    <property type="project" value="TreeGrafter"/>
</dbReference>
<dbReference type="Proteomes" id="UP000092666">
    <property type="component" value="Unassembled WGS sequence"/>
</dbReference>
<organism evidence="8 9">
    <name type="scientific">Kwoniella heveanensis BCC8398</name>
    <dbReference type="NCBI Taxonomy" id="1296120"/>
    <lineage>
        <taxon>Eukaryota</taxon>
        <taxon>Fungi</taxon>
        <taxon>Dikarya</taxon>
        <taxon>Basidiomycota</taxon>
        <taxon>Agaricomycotina</taxon>
        <taxon>Tremellomycetes</taxon>
        <taxon>Tremellales</taxon>
        <taxon>Cryptococcaceae</taxon>
        <taxon>Kwoniella</taxon>
    </lineage>
</organism>
<sequence>MRIEKCYFCSANVYPGHGTMFVRNDAKCFRFCSSKCHKNFKMKRNPRKVRWTKAFRRSNGKEMVVDSTFEFEKRRNVPVRYDRELVATTLKAMERVAEIRSKREKAFWKNRMSGNTAKNLRDAALSIERHIELVQPRGTTTAAGAGASTLEEKEKIREKIKVRAQGRKAMALQQLGGGKEGKTKSSKSKKESRLIPAEGGMGMSLD</sequence>